<dbReference type="PANTHER" id="PTHR36960">
    <property type="entry name" value="SI:DKEY-32E6.3"/>
    <property type="match status" value="1"/>
</dbReference>
<protein>
    <submittedName>
        <fullName evidence="1">Uncharacterized protein</fullName>
    </submittedName>
</protein>
<evidence type="ECO:0000313" key="2">
    <source>
        <dbReference type="Proteomes" id="UP000692954"/>
    </source>
</evidence>
<proteinExistence type="predicted"/>
<dbReference type="Proteomes" id="UP000692954">
    <property type="component" value="Unassembled WGS sequence"/>
</dbReference>
<organism evidence="1 2">
    <name type="scientific">Paramecium sonneborni</name>
    <dbReference type="NCBI Taxonomy" id="65129"/>
    <lineage>
        <taxon>Eukaryota</taxon>
        <taxon>Sar</taxon>
        <taxon>Alveolata</taxon>
        <taxon>Ciliophora</taxon>
        <taxon>Intramacronucleata</taxon>
        <taxon>Oligohymenophorea</taxon>
        <taxon>Peniculida</taxon>
        <taxon>Parameciidae</taxon>
        <taxon>Paramecium</taxon>
    </lineage>
</organism>
<reference evidence="1" key="1">
    <citation type="submission" date="2021-01" db="EMBL/GenBank/DDBJ databases">
        <authorList>
            <consortium name="Genoscope - CEA"/>
            <person name="William W."/>
        </authorList>
    </citation>
    <scope>NUCLEOTIDE SEQUENCE</scope>
</reference>
<evidence type="ECO:0000313" key="1">
    <source>
        <dbReference type="EMBL" id="CAD8109673.1"/>
    </source>
</evidence>
<accession>A0A8S1Q335</accession>
<dbReference type="OrthoDB" id="417678at2759"/>
<keyword evidence="2" id="KW-1185">Reference proteome</keyword>
<dbReference type="AlphaFoldDB" id="A0A8S1Q335"/>
<name>A0A8S1Q335_9CILI</name>
<sequence>MKQQKKLLLHFDLNKTIVLADSQYPNQIKKECLQEILVAYAQGKLEQRDEKSPILCKTCRRKDIIQRIHLSIISIKNLKVILKILKKIKLVQYINLFIGIQRTTQIIIFLICKIGLTVHEIEARIRQDYQIYCKIFYVNLGQMNEEDVEQRNLNQLLNDKYMLNNLFSDNKYQLLSTFYNTIINLKKQKREFAIIFRPFGQDPKNILRQFNNLGVEITLLLLNLMVLRELKVILYKKKQCALLYRQQKELVTGSLRRTDKQQLEDGYEKNQKKNQFKLIILNKCYQRFQNLQKKVAHFIIIKSNESNAKQQYIDSQDADTLHIFFDFIDQSIGKINSFQIKNQINNLQENDNNLVQVIGYVTLEPINRKKCLSKYLVHIDIWDVIKDPDYFIKQINICEKNRNEEIERREKGIPEEQAELPKKTDWELLEESSDVDFQRQTILPLLLPVLQLLDIEMTLILVQAMSLITQIKMLIVY</sequence>
<dbReference type="EMBL" id="CAJJDN010000094">
    <property type="protein sequence ID" value="CAD8109673.1"/>
    <property type="molecule type" value="Genomic_DNA"/>
</dbReference>
<gene>
    <name evidence="1" type="ORF">PSON_ATCC_30995.1.T0940063</name>
</gene>
<comment type="caution">
    <text evidence="1">The sequence shown here is derived from an EMBL/GenBank/DDBJ whole genome shotgun (WGS) entry which is preliminary data.</text>
</comment>
<dbReference type="PANTHER" id="PTHR36960:SF1">
    <property type="entry name" value="SI:DKEY-32E6.3"/>
    <property type="match status" value="1"/>
</dbReference>